<dbReference type="NCBIfam" id="TIGR01730">
    <property type="entry name" value="RND_mfp"/>
    <property type="match status" value="1"/>
</dbReference>
<dbReference type="Pfam" id="PF25954">
    <property type="entry name" value="Beta-barrel_RND_2"/>
    <property type="match status" value="1"/>
</dbReference>
<name>A0ABS2W9N4_9GAMM</name>
<dbReference type="Pfam" id="PF25973">
    <property type="entry name" value="BSH_CzcB"/>
    <property type="match status" value="1"/>
</dbReference>
<dbReference type="Gene3D" id="2.40.30.170">
    <property type="match status" value="1"/>
</dbReference>
<feature type="coiled-coil region" evidence="2">
    <location>
        <begin position="93"/>
        <end position="120"/>
    </location>
</feature>
<evidence type="ECO:0000259" key="5">
    <source>
        <dbReference type="Pfam" id="PF25973"/>
    </source>
</evidence>
<dbReference type="Gene3D" id="1.10.287.470">
    <property type="entry name" value="Helix hairpin bin"/>
    <property type="match status" value="1"/>
</dbReference>
<evidence type="ECO:0000259" key="3">
    <source>
        <dbReference type="Pfam" id="PF25954"/>
    </source>
</evidence>
<comment type="caution">
    <text evidence="6">The sequence shown here is derived from an EMBL/GenBank/DDBJ whole genome shotgun (WGS) entry which is preliminary data.</text>
</comment>
<evidence type="ECO:0000256" key="2">
    <source>
        <dbReference type="SAM" id="Coils"/>
    </source>
</evidence>
<evidence type="ECO:0000256" key="1">
    <source>
        <dbReference type="ARBA" id="ARBA00009477"/>
    </source>
</evidence>
<dbReference type="InterPro" id="IPR058627">
    <property type="entry name" value="MdtA-like_C"/>
</dbReference>
<evidence type="ECO:0000313" key="7">
    <source>
        <dbReference type="Proteomes" id="UP000760472"/>
    </source>
</evidence>
<dbReference type="PROSITE" id="PS51257">
    <property type="entry name" value="PROKAR_LIPOPROTEIN"/>
    <property type="match status" value="1"/>
</dbReference>
<keyword evidence="2" id="KW-0175">Coiled coil</keyword>
<proteinExistence type="inferred from homology"/>
<dbReference type="EMBL" id="JAFFZP010000022">
    <property type="protein sequence ID" value="MBN0988428.1"/>
    <property type="molecule type" value="Genomic_DNA"/>
</dbReference>
<dbReference type="PANTHER" id="PTHR30469">
    <property type="entry name" value="MULTIDRUG RESISTANCE PROTEIN MDTA"/>
    <property type="match status" value="1"/>
</dbReference>
<reference evidence="6 7" key="1">
    <citation type="submission" date="2021-02" db="EMBL/GenBank/DDBJ databases">
        <title>A novel species of genus Amphritea isolated from a fishpond in China.</title>
        <authorList>
            <person name="Lu H."/>
        </authorList>
    </citation>
    <scope>NUCLEOTIDE SEQUENCE [LARGE SCALE GENOMIC DNA]</scope>
    <source>
        <strain evidence="6 7">RP18W</strain>
    </source>
</reference>
<accession>A0ABS2W9N4</accession>
<feature type="domain" description="CusB-like beta-barrel" evidence="3">
    <location>
        <begin position="193"/>
        <end position="271"/>
    </location>
</feature>
<feature type="domain" description="Multidrug resistance protein MdtA-like C-terminal permuted SH3" evidence="4">
    <location>
        <begin position="276"/>
        <end position="334"/>
    </location>
</feature>
<feature type="domain" description="CzcB-like barrel-sandwich hybrid" evidence="5">
    <location>
        <begin position="60"/>
        <end position="187"/>
    </location>
</feature>
<keyword evidence="7" id="KW-1185">Reference proteome</keyword>
<sequence length="360" mass="39641">MFCKPYILLFGAVLMLAGCDQPPPAKARMPKPHLVEVLSVQPVDIELERVRTGTLEAFQTINIYNQEEGIVKQILPREGDTVKRDDLLITLDDQLLSAQLQRARAVRQQAEKELQRISGLIKRNLTARSELTQKETDLAVAKADEQVIATRLGYTRIKSPIDGVVTARHTEPGNLAEKSSLLLSLADLSSLRLKVDVSELLLNQLTPEMPVDIEIDALRSANRANSFEVSGRVSRIYPTIDPTTRSGTLEISLNPAPRGARPGQFARVKFQIARQQVLLLPFASLRQSDSGSYVYIIDNDNHVQIRPLQTGLKAGEQIEVLAGLQPGERVITRGFTNLKTGMPVTVVDQGTDSQNGTASP</sequence>
<evidence type="ECO:0000313" key="6">
    <source>
        <dbReference type="EMBL" id="MBN0988428.1"/>
    </source>
</evidence>
<comment type="similarity">
    <text evidence="1">Belongs to the membrane fusion protein (MFP) (TC 8.A.1) family.</text>
</comment>
<evidence type="ECO:0000259" key="4">
    <source>
        <dbReference type="Pfam" id="PF25967"/>
    </source>
</evidence>
<gene>
    <name evidence="6" type="ORF">JW498_13725</name>
</gene>
<dbReference type="InterPro" id="IPR006143">
    <property type="entry name" value="RND_pump_MFP"/>
</dbReference>
<dbReference type="Proteomes" id="UP000760472">
    <property type="component" value="Unassembled WGS sequence"/>
</dbReference>
<protein>
    <submittedName>
        <fullName evidence="6">Efflux RND transporter periplasmic adaptor subunit</fullName>
    </submittedName>
</protein>
<dbReference type="SUPFAM" id="SSF111369">
    <property type="entry name" value="HlyD-like secretion proteins"/>
    <property type="match status" value="1"/>
</dbReference>
<dbReference type="Gene3D" id="2.40.420.20">
    <property type="match status" value="1"/>
</dbReference>
<dbReference type="Pfam" id="PF25967">
    <property type="entry name" value="RND-MFP_C"/>
    <property type="match status" value="1"/>
</dbReference>
<dbReference type="Gene3D" id="2.40.50.100">
    <property type="match status" value="1"/>
</dbReference>
<dbReference type="InterPro" id="IPR058647">
    <property type="entry name" value="BSH_CzcB-like"/>
</dbReference>
<dbReference type="InterPro" id="IPR058792">
    <property type="entry name" value="Beta-barrel_RND_2"/>
</dbReference>
<organism evidence="6 7">
    <name type="scientific">Amphritea pacifica</name>
    <dbReference type="NCBI Taxonomy" id="2811233"/>
    <lineage>
        <taxon>Bacteria</taxon>
        <taxon>Pseudomonadati</taxon>
        <taxon>Pseudomonadota</taxon>
        <taxon>Gammaproteobacteria</taxon>
        <taxon>Oceanospirillales</taxon>
        <taxon>Oceanospirillaceae</taxon>
        <taxon>Amphritea</taxon>
    </lineage>
</organism>
<dbReference type="RefSeq" id="WP_205213871.1">
    <property type="nucleotide sequence ID" value="NZ_JAFFZP010000022.1"/>
</dbReference>